<keyword evidence="1" id="KW-1133">Transmembrane helix</keyword>
<evidence type="ECO:0000313" key="3">
    <source>
        <dbReference type="Proteomes" id="UP000779508"/>
    </source>
</evidence>
<organism evidence="2 3">
    <name type="scientific">Alkaliphilus flagellatus</name>
    <dbReference type="NCBI Taxonomy" id="2841507"/>
    <lineage>
        <taxon>Bacteria</taxon>
        <taxon>Bacillati</taxon>
        <taxon>Bacillota</taxon>
        <taxon>Clostridia</taxon>
        <taxon>Peptostreptococcales</taxon>
        <taxon>Natronincolaceae</taxon>
        <taxon>Alkaliphilus</taxon>
    </lineage>
</organism>
<dbReference type="InterPro" id="IPR025441">
    <property type="entry name" value="DUF4181"/>
</dbReference>
<dbReference type="Pfam" id="PF13789">
    <property type="entry name" value="DUF4181"/>
    <property type="match status" value="1"/>
</dbReference>
<feature type="transmembrane region" description="Helical" evidence="1">
    <location>
        <begin position="87"/>
        <end position="104"/>
    </location>
</feature>
<proteinExistence type="predicted"/>
<feature type="transmembrane region" description="Helical" evidence="1">
    <location>
        <begin position="45"/>
        <end position="75"/>
    </location>
</feature>
<evidence type="ECO:0000313" key="2">
    <source>
        <dbReference type="EMBL" id="MBU5677679.1"/>
    </source>
</evidence>
<reference evidence="2 3" key="1">
    <citation type="submission" date="2021-06" db="EMBL/GenBank/DDBJ databases">
        <authorList>
            <person name="Sun Q."/>
            <person name="Li D."/>
        </authorList>
    </citation>
    <scope>NUCLEOTIDE SEQUENCE [LARGE SCALE GENOMIC DNA]</scope>
    <source>
        <strain evidence="2 3">MSJ-5</strain>
    </source>
</reference>
<dbReference type="Proteomes" id="UP000779508">
    <property type="component" value="Unassembled WGS sequence"/>
</dbReference>
<keyword evidence="1" id="KW-0812">Transmembrane</keyword>
<dbReference type="EMBL" id="JAHLQK010000006">
    <property type="protein sequence ID" value="MBU5677679.1"/>
    <property type="molecule type" value="Genomic_DNA"/>
</dbReference>
<dbReference type="RefSeq" id="WP_216418612.1">
    <property type="nucleotide sequence ID" value="NZ_JAHLQK010000006.1"/>
</dbReference>
<feature type="transmembrane region" description="Helical" evidence="1">
    <location>
        <begin position="6"/>
        <end position="24"/>
    </location>
</feature>
<keyword evidence="1" id="KW-0472">Membrane</keyword>
<comment type="caution">
    <text evidence="2">The sequence shown here is derived from an EMBL/GenBank/DDBJ whole genome shotgun (WGS) entry which is preliminary data.</text>
</comment>
<name>A0ABS6G5B5_9FIRM</name>
<sequence length="108" mass="13062">MRYIYLFAFLIFWTVIEKIIINKFNIKKKEWRYKHVNEIHKWLEVLLIIGILLMFFVDAYYSLVGLTVLLGFSAFMEWKFEKESKTYILNILNGSVCILFLIILKPFL</sequence>
<evidence type="ECO:0000256" key="1">
    <source>
        <dbReference type="SAM" id="Phobius"/>
    </source>
</evidence>
<accession>A0ABS6G5B5</accession>
<protein>
    <submittedName>
        <fullName evidence="2">DUF4181 domain-containing protein</fullName>
    </submittedName>
</protein>
<gene>
    <name evidence="2" type="ORF">KQI88_14755</name>
</gene>
<keyword evidence="3" id="KW-1185">Reference proteome</keyword>